<gene>
    <name evidence="1" type="ORF">JBL43_19700</name>
</gene>
<dbReference type="RefSeq" id="WP_198843073.1">
    <property type="nucleotide sequence ID" value="NZ_JAEHFJ010000016.1"/>
</dbReference>
<evidence type="ECO:0000313" key="1">
    <source>
        <dbReference type="EMBL" id="MBJ2176485.1"/>
    </source>
</evidence>
<evidence type="ECO:0000313" key="2">
    <source>
        <dbReference type="Proteomes" id="UP000623301"/>
    </source>
</evidence>
<accession>A0ABS0WX38</accession>
<organism evidence="1 2">
    <name type="scientific">Aureibaculum flavum</name>
    <dbReference type="NCBI Taxonomy" id="2795986"/>
    <lineage>
        <taxon>Bacteria</taxon>
        <taxon>Pseudomonadati</taxon>
        <taxon>Bacteroidota</taxon>
        <taxon>Flavobacteriia</taxon>
        <taxon>Flavobacteriales</taxon>
        <taxon>Flavobacteriaceae</taxon>
        <taxon>Aureibaculum</taxon>
    </lineage>
</organism>
<reference evidence="1 2" key="1">
    <citation type="submission" date="2020-12" db="EMBL/GenBank/DDBJ databases">
        <title>Aureibaculum luteum sp. nov. and Aureibaculum flavum sp. nov., novel members of the family Flavobacteriaceae isolated from Antarctic intertidal sediments.</title>
        <authorList>
            <person name="He X."/>
            <person name="Zhang X."/>
        </authorList>
    </citation>
    <scope>NUCLEOTIDE SEQUENCE [LARGE SCALE GENOMIC DNA]</scope>
    <source>
        <strain evidence="1 2">A20</strain>
    </source>
</reference>
<sequence>MNKLSILLIILSINFSHTQSKKELINTLIKSNSVQLDYYNMGNEFGTLLGKITEKELNELTNYKNPIIRTYAKVGLIEKGKGNIVSLLKDELVKNETILVFDADLGDKKTTSSIVYETFLIKKTLDTLNYFKNPDYFEIEKIVAKKKIFKKIDSTIIYSNCNLNDRILNRVFSKKYDKNHLPQIERLAFKLNISHAFFYLISNYEKEYKGKELEYYINVFPNAKFETKNEIMNLINYLVYLIDSENKTLYNIGIKRLKKEEWKNHEFEFFIQDLMNEKGIKI</sequence>
<dbReference type="Proteomes" id="UP000623301">
    <property type="component" value="Unassembled WGS sequence"/>
</dbReference>
<comment type="caution">
    <text evidence="1">The sequence shown here is derived from an EMBL/GenBank/DDBJ whole genome shotgun (WGS) entry which is preliminary data.</text>
</comment>
<name>A0ABS0WX38_9FLAO</name>
<dbReference type="EMBL" id="JAEHFJ010000016">
    <property type="protein sequence ID" value="MBJ2176485.1"/>
    <property type="molecule type" value="Genomic_DNA"/>
</dbReference>
<proteinExistence type="predicted"/>
<protein>
    <submittedName>
        <fullName evidence="1">Uncharacterized protein</fullName>
    </submittedName>
</protein>
<keyword evidence="2" id="KW-1185">Reference proteome</keyword>